<name>A0A3Q0JFK9_DIACI</name>
<proteinExistence type="inferred from homology"/>
<dbReference type="Proteomes" id="UP000079169">
    <property type="component" value="Unplaced"/>
</dbReference>
<keyword evidence="7" id="KW-0539">Nucleus</keyword>
<dbReference type="FunFam" id="1.25.10.10:FF:001513">
    <property type="entry name" value="Uncharacterized protein"/>
    <property type="match status" value="1"/>
</dbReference>
<keyword evidence="9" id="KW-1133">Transmembrane helix</keyword>
<dbReference type="InterPro" id="IPR015016">
    <property type="entry name" value="SF3b_su1"/>
</dbReference>
<dbReference type="RefSeq" id="XP_026687174.1">
    <property type="nucleotide sequence ID" value="XM_026831373.1"/>
</dbReference>
<dbReference type="GO" id="GO:0000226">
    <property type="term" value="P:microtubule cytoskeleton organization"/>
    <property type="evidence" value="ECO:0007669"/>
    <property type="project" value="UniProtKB-ARBA"/>
</dbReference>
<dbReference type="SUPFAM" id="SSF48371">
    <property type="entry name" value="ARM repeat"/>
    <property type="match status" value="1"/>
</dbReference>
<dbReference type="GO" id="GO:0000245">
    <property type="term" value="P:spliceosomal complex assembly"/>
    <property type="evidence" value="ECO:0007669"/>
    <property type="project" value="InterPro"/>
</dbReference>
<keyword evidence="9" id="KW-0812">Transmembrane</keyword>
<accession>A0A3Q0JFK9</accession>
<evidence type="ECO:0000256" key="2">
    <source>
        <dbReference type="ARBA" id="ARBA00005754"/>
    </source>
</evidence>
<evidence type="ECO:0000256" key="6">
    <source>
        <dbReference type="ARBA" id="ARBA00023187"/>
    </source>
</evidence>
<gene>
    <name evidence="12" type="primary">LOC103520279</name>
</gene>
<keyword evidence="11" id="KW-1185">Reference proteome</keyword>
<feature type="compositionally biased region" description="Polar residues" evidence="8">
    <location>
        <begin position="681"/>
        <end position="692"/>
    </location>
</feature>
<dbReference type="GO" id="GO:0005681">
    <property type="term" value="C:spliceosomal complex"/>
    <property type="evidence" value="ECO:0007669"/>
    <property type="project" value="UniProtKB-KW"/>
</dbReference>
<keyword evidence="5" id="KW-0677">Repeat</keyword>
<dbReference type="InterPro" id="IPR034085">
    <property type="entry name" value="TOG"/>
</dbReference>
<comment type="subcellular location">
    <subcellularLocation>
        <location evidence="1">Nucleus</location>
    </subcellularLocation>
</comment>
<dbReference type="GO" id="GO:0003729">
    <property type="term" value="F:mRNA binding"/>
    <property type="evidence" value="ECO:0007669"/>
    <property type="project" value="InterPro"/>
</dbReference>
<reference evidence="12" key="1">
    <citation type="submission" date="2025-08" db="UniProtKB">
        <authorList>
            <consortium name="RefSeq"/>
        </authorList>
    </citation>
    <scope>IDENTIFICATION</scope>
</reference>
<dbReference type="FunFam" id="1.25.10.10:FF:000438">
    <property type="entry name" value="Splicing factor 3B subunit 1"/>
    <property type="match status" value="1"/>
</dbReference>
<keyword evidence="4" id="KW-0747">Spliceosome</keyword>
<comment type="similarity">
    <text evidence="2">Belongs to the SF3B1 family.</text>
</comment>
<feature type="compositionally biased region" description="Basic and acidic residues" evidence="8">
    <location>
        <begin position="593"/>
        <end position="606"/>
    </location>
</feature>
<dbReference type="STRING" id="121845.A0A3Q0JFK9"/>
<dbReference type="SMART" id="SM01349">
    <property type="entry name" value="TOG"/>
    <property type="match status" value="1"/>
</dbReference>
<feature type="compositionally biased region" description="Basic and acidic residues" evidence="8">
    <location>
        <begin position="1"/>
        <end position="35"/>
    </location>
</feature>
<feature type="compositionally biased region" description="Polar residues" evidence="8">
    <location>
        <begin position="649"/>
        <end position="661"/>
    </location>
</feature>
<dbReference type="PANTHER" id="PTHR12097">
    <property type="entry name" value="SPLICING FACTOR 3B, SUBUNIT 1-RELATED"/>
    <property type="match status" value="1"/>
</dbReference>
<dbReference type="KEGG" id="dci:103520279"/>
<keyword evidence="3" id="KW-0507">mRNA processing</keyword>
<dbReference type="InterPro" id="IPR016024">
    <property type="entry name" value="ARM-type_fold"/>
</dbReference>
<feature type="transmembrane region" description="Helical" evidence="9">
    <location>
        <begin position="800"/>
        <end position="826"/>
    </location>
</feature>
<evidence type="ECO:0000256" key="8">
    <source>
        <dbReference type="SAM" id="MobiDB-lite"/>
    </source>
</evidence>
<evidence type="ECO:0000256" key="9">
    <source>
        <dbReference type="SAM" id="Phobius"/>
    </source>
</evidence>
<dbReference type="Pfam" id="PF08920">
    <property type="entry name" value="SF3b1"/>
    <property type="match status" value="3"/>
</dbReference>
<dbReference type="Pfam" id="PF22646">
    <property type="entry name" value="PPP2R1A-like_HEAT"/>
    <property type="match status" value="1"/>
</dbReference>
<keyword evidence="6" id="KW-0508">mRNA splicing</keyword>
<dbReference type="PaxDb" id="121845-A0A3Q0JFK9"/>
<evidence type="ECO:0000259" key="10">
    <source>
        <dbReference type="SMART" id="SM01349"/>
    </source>
</evidence>
<organism evidence="11 12">
    <name type="scientific">Diaphorina citri</name>
    <name type="common">Asian citrus psyllid</name>
    <dbReference type="NCBI Taxonomy" id="121845"/>
    <lineage>
        <taxon>Eukaryota</taxon>
        <taxon>Metazoa</taxon>
        <taxon>Ecdysozoa</taxon>
        <taxon>Arthropoda</taxon>
        <taxon>Hexapoda</taxon>
        <taxon>Insecta</taxon>
        <taxon>Pterygota</taxon>
        <taxon>Neoptera</taxon>
        <taxon>Paraneoptera</taxon>
        <taxon>Hemiptera</taxon>
        <taxon>Sternorrhyncha</taxon>
        <taxon>Psylloidea</taxon>
        <taxon>Psyllidae</taxon>
        <taxon>Diaphorininae</taxon>
        <taxon>Diaphorina</taxon>
    </lineage>
</organism>
<feature type="domain" description="TOG" evidence="10">
    <location>
        <begin position="879"/>
        <end position="1120"/>
    </location>
</feature>
<evidence type="ECO:0000256" key="3">
    <source>
        <dbReference type="ARBA" id="ARBA00022664"/>
    </source>
</evidence>
<feature type="compositionally biased region" description="Low complexity" evidence="8">
    <location>
        <begin position="564"/>
        <end position="577"/>
    </location>
</feature>
<dbReference type="InterPro" id="IPR054573">
    <property type="entry name" value="PP2A/SF3B1-like_HEAT"/>
</dbReference>
<dbReference type="InterPro" id="IPR011989">
    <property type="entry name" value="ARM-like"/>
</dbReference>
<evidence type="ECO:0000256" key="1">
    <source>
        <dbReference type="ARBA" id="ARBA00004123"/>
    </source>
</evidence>
<dbReference type="GeneID" id="103520279"/>
<evidence type="ECO:0000313" key="11">
    <source>
        <dbReference type="Proteomes" id="UP000079169"/>
    </source>
</evidence>
<dbReference type="InterPro" id="IPR038737">
    <property type="entry name" value="SF3b_su1-like"/>
</dbReference>
<dbReference type="Gene3D" id="1.25.10.10">
    <property type="entry name" value="Leucine-rich Repeat Variant"/>
    <property type="match status" value="3"/>
</dbReference>
<evidence type="ECO:0000313" key="12">
    <source>
        <dbReference type="RefSeq" id="XP_026687174.1"/>
    </source>
</evidence>
<protein>
    <submittedName>
        <fullName evidence="12">Splicing factor 3B subunit 1</fullName>
    </submittedName>
</protein>
<feature type="region of interest" description="Disordered" evidence="8">
    <location>
        <begin position="1"/>
        <end position="39"/>
    </location>
</feature>
<evidence type="ECO:0000256" key="7">
    <source>
        <dbReference type="ARBA" id="ARBA00023242"/>
    </source>
</evidence>
<feature type="transmembrane region" description="Helical" evidence="9">
    <location>
        <begin position="771"/>
        <end position="794"/>
    </location>
</feature>
<evidence type="ECO:0000256" key="5">
    <source>
        <dbReference type="ARBA" id="ARBA00022737"/>
    </source>
</evidence>
<keyword evidence="9" id="KW-0472">Membrane</keyword>
<feature type="region of interest" description="Disordered" evidence="8">
    <location>
        <begin position="532"/>
        <end position="694"/>
    </location>
</feature>
<sequence>MSGIARTHEDIEAQIRDIQNRKKDVSEGGGEEKQKRVGLGESGYFDSDIYDGGGKFEGYVKSIAVNDEADDDDFDYQASFNQNKRSGYTAPAALLNDIAQSEKDYDPFADRRQKTVAEKEDEYRAIRRRMIISPERVDPFAEGRHCVFMLECHLAAMTPEQIQAYRWEREIDERNRPLTDDELEAMFPPGYKVLQPPAGECTTLIQTLICPSHPPGHLAAMTPEQIQAYRWEREIDERNRPLTDDELEAMFPPGYKVLQPPAGYIPIRTPARKLTATPTPIAGTPTGFFIQQEDKTAKYMDNQPKGNLPFLKPEDAQYFDKLLVDVDEDSLSPEEAKERKIMKLLLKIKNGTPPMRKAALRQITDKAREFGAGPLFNQILPLLMSPTLEDQERHLLVKVIDRILYKLDDLVRPYVHKILVVIEPLLIDEDYYARVEGREIISNLAKAAGLATMISTMRPDIDNIDEYVRNTTARAFAVVASALGIPSLLPFLKAVCRSKKSWQARHTGDSNLPPKFRAALLMFSDPRNWGGVTPAATRWDETPGHPKPGAETPGATPSTRLWDATPGHATPGAATPGRETPSHDKAQSSIRRNRWDETPKTERETPGHSSGWAETPKTDRAGPGGDLIQETPTPGGVSSKRRSRWDETPQATPSGAMTPSAATPGGMTPSTPITPHVGSTPLMTPSGVTPTGNKAMAMATPTPGHLAAMTPEQIQAYRWEREIDERNRPLTDDELEAMFPPGYKVLQPPAGYIPIRTPARKLTATPTPIQGFIVACFFIGCSMFAPTVWHLWIYTRSANANFYFGVTLAFATSQIFLLTDLLFAYLKRDYTLENGIQKTIKGKPARLVGASEIINRVVDDLKDENEQYRKMVMESIEKTMSNLGAADIDSRLEEQLIDGILYAFQEQTTEDVVMLNGFGTIVNQLGKRVKPYLPQICGTILWRLNNKSAKVRQQAADLISRIAVVMKTCQEEKLMGHLGVVLYEYLGEEYPEVLGSILGALKAIVNVIGMTKMTPPIKDLLPRLTPILKNRHEKVQENCIDLVGRIADRGPEYVSAREWMRICFELLELLKAHKKAIRRATVNTFGYIAKAIGPHDVLATLLNNLKVQERQNRVCTTVAIAIVAETCSPFTVLPTCSPFTVLPALMNEYRVPELNVQNGVLKALSFLFEYIGEMGKDYIYAVTPLLEDALMDRDLVHRQTACATIKHMALGVYGFGCEDALTHLLNYVWPNIFETSPHLVQAFMDAVEGLRVALGPVRILQYVLQGLFHPARKVRDVYWKIYNSLYIGGQDALISAYPRIQNDMKNVYLRYELDYVL</sequence>
<evidence type="ECO:0000256" key="4">
    <source>
        <dbReference type="ARBA" id="ARBA00022728"/>
    </source>
</evidence>